<dbReference type="InterPro" id="IPR001387">
    <property type="entry name" value="Cro/C1-type_HTH"/>
</dbReference>
<sequence length="286" mass="32050">MPPASPTLAAWELGRRLKQARTERDMTSAEAAKSIGITQNYMSNVEYGRRTIVEEKLRKLIAAYQLDDSTRDELLALRDQSTGRGWWSPCTSIYPTELLRYLGYEHGAARIRSFENAVMSGLLQSESYARALHRGDKANLRMSEVEQRTEVRMRRKQRLFDDDPLHAQVLLGESVLHQQVGGTGVLAEQLNHLLDLIEQLPSSLDVRVIPFSAGSYGAMGSSTFHLLNFASSYLPPIAWQETAVSMEIIDSAPMVEKYQASYEEAAAFALDREESARLIRSLVPTG</sequence>
<proteinExistence type="predicted"/>
<dbReference type="SMART" id="SM00530">
    <property type="entry name" value="HTH_XRE"/>
    <property type="match status" value="1"/>
</dbReference>
<protein>
    <submittedName>
        <fullName evidence="2">Helix-turn-helix transcriptional regulator</fullName>
    </submittedName>
</protein>
<dbReference type="InterPro" id="IPR010982">
    <property type="entry name" value="Lambda_DNA-bd_dom_sf"/>
</dbReference>
<feature type="domain" description="HTH cro/C1-type" evidence="1">
    <location>
        <begin position="17"/>
        <end position="71"/>
    </location>
</feature>
<dbReference type="Gene3D" id="1.10.260.40">
    <property type="entry name" value="lambda repressor-like DNA-binding domains"/>
    <property type="match status" value="1"/>
</dbReference>
<comment type="caution">
    <text evidence="2">The sequence shown here is derived from an EMBL/GenBank/DDBJ whole genome shotgun (WGS) entry which is preliminary data.</text>
</comment>
<dbReference type="PROSITE" id="PS50943">
    <property type="entry name" value="HTH_CROC1"/>
    <property type="match status" value="1"/>
</dbReference>
<dbReference type="SUPFAM" id="SSF47413">
    <property type="entry name" value="lambda repressor-like DNA-binding domains"/>
    <property type="match status" value="1"/>
</dbReference>
<evidence type="ECO:0000313" key="3">
    <source>
        <dbReference type="Proteomes" id="UP001501218"/>
    </source>
</evidence>
<reference evidence="2 3" key="1">
    <citation type="journal article" date="2019" name="Int. J. Syst. Evol. Microbiol.">
        <title>The Global Catalogue of Microorganisms (GCM) 10K type strain sequencing project: providing services to taxonomists for standard genome sequencing and annotation.</title>
        <authorList>
            <consortium name="The Broad Institute Genomics Platform"/>
            <consortium name="The Broad Institute Genome Sequencing Center for Infectious Disease"/>
            <person name="Wu L."/>
            <person name="Ma J."/>
        </authorList>
    </citation>
    <scope>NUCLEOTIDE SEQUENCE [LARGE SCALE GENOMIC DNA]</scope>
    <source>
        <strain evidence="2 3">JCM 16221</strain>
    </source>
</reference>
<gene>
    <name evidence="2" type="ORF">GCM10009854_08030</name>
</gene>
<name>A0ABN3FPH1_9PSEU</name>
<dbReference type="CDD" id="cd00093">
    <property type="entry name" value="HTH_XRE"/>
    <property type="match status" value="1"/>
</dbReference>
<dbReference type="Pfam" id="PF13560">
    <property type="entry name" value="HTH_31"/>
    <property type="match status" value="1"/>
</dbReference>
<evidence type="ECO:0000259" key="1">
    <source>
        <dbReference type="PROSITE" id="PS50943"/>
    </source>
</evidence>
<dbReference type="Proteomes" id="UP001501218">
    <property type="component" value="Unassembled WGS sequence"/>
</dbReference>
<accession>A0ABN3FPH1</accession>
<keyword evidence="3" id="KW-1185">Reference proteome</keyword>
<dbReference type="InterPro" id="IPR043917">
    <property type="entry name" value="DUF5753"/>
</dbReference>
<dbReference type="Pfam" id="PF19054">
    <property type="entry name" value="DUF5753"/>
    <property type="match status" value="1"/>
</dbReference>
<dbReference type="RefSeq" id="WP_344126649.1">
    <property type="nucleotide sequence ID" value="NZ_BAAARA010000002.1"/>
</dbReference>
<dbReference type="EMBL" id="BAAARA010000002">
    <property type="protein sequence ID" value="GAA2334680.1"/>
    <property type="molecule type" value="Genomic_DNA"/>
</dbReference>
<evidence type="ECO:0000313" key="2">
    <source>
        <dbReference type="EMBL" id="GAA2334680.1"/>
    </source>
</evidence>
<organism evidence="2 3">
    <name type="scientific">Saccharopolyspora halophila</name>
    <dbReference type="NCBI Taxonomy" id="405551"/>
    <lineage>
        <taxon>Bacteria</taxon>
        <taxon>Bacillati</taxon>
        <taxon>Actinomycetota</taxon>
        <taxon>Actinomycetes</taxon>
        <taxon>Pseudonocardiales</taxon>
        <taxon>Pseudonocardiaceae</taxon>
        <taxon>Saccharopolyspora</taxon>
    </lineage>
</organism>